<dbReference type="GO" id="GO:0046961">
    <property type="term" value="F:proton-transporting ATPase activity, rotational mechanism"/>
    <property type="evidence" value="ECO:0007669"/>
    <property type="project" value="InterPro"/>
</dbReference>
<dbReference type="RefSeq" id="WP_029069925.1">
    <property type="nucleotide sequence ID" value="NZ_JNKN01000018.1"/>
</dbReference>
<evidence type="ECO:0008006" key="6">
    <source>
        <dbReference type="Google" id="ProtNLM"/>
    </source>
</evidence>
<keyword evidence="3" id="KW-0406">Ion transport</keyword>
<dbReference type="Proteomes" id="UP000051841">
    <property type="component" value="Unassembled WGS sequence"/>
</dbReference>
<evidence type="ECO:0000256" key="3">
    <source>
        <dbReference type="ARBA" id="ARBA00023065"/>
    </source>
</evidence>
<protein>
    <recommendedName>
        <fullName evidence="6">ATP synthase subunit F</fullName>
    </recommendedName>
</protein>
<evidence type="ECO:0000256" key="1">
    <source>
        <dbReference type="ARBA" id="ARBA00010148"/>
    </source>
</evidence>
<evidence type="ECO:0000256" key="2">
    <source>
        <dbReference type="ARBA" id="ARBA00022448"/>
    </source>
</evidence>
<proteinExistence type="inferred from homology"/>
<dbReference type="EMBL" id="JQBL01000014">
    <property type="protein sequence ID" value="KRN50087.1"/>
    <property type="molecule type" value="Genomic_DNA"/>
</dbReference>
<evidence type="ECO:0000313" key="4">
    <source>
        <dbReference type="EMBL" id="KRN50087.1"/>
    </source>
</evidence>
<accession>A0A0R2HJY2</accession>
<keyword evidence="2" id="KW-0813">Transport</keyword>
<evidence type="ECO:0000313" key="5">
    <source>
        <dbReference type="Proteomes" id="UP000051841"/>
    </source>
</evidence>
<comment type="similarity">
    <text evidence="1">Belongs to the V-ATPase F subunit family.</text>
</comment>
<dbReference type="Pfam" id="PF01990">
    <property type="entry name" value="ATP-synt_F"/>
    <property type="match status" value="1"/>
</dbReference>
<sequence length="102" mass="11462">MKFYLISDNIDTLTAMRLVGIEGEVVHERHEFLSLLEEKMKQKDIAVILVTTKLIELAPDVISEIKLKQPEPLITEIPDRHGHSKIGEAIDGYVSEAIGVKL</sequence>
<dbReference type="Gene3D" id="3.40.50.10580">
    <property type="entry name" value="ATPase, V1 complex, subunit F"/>
    <property type="match status" value="1"/>
</dbReference>
<dbReference type="InterPro" id="IPR036906">
    <property type="entry name" value="ATPase_V1_fsu_sf"/>
</dbReference>
<comment type="caution">
    <text evidence="4">The sequence shown here is derived from an EMBL/GenBank/DDBJ whole genome shotgun (WGS) entry which is preliminary data.</text>
</comment>
<gene>
    <name evidence="4" type="ORF">IV49_GL000437</name>
</gene>
<dbReference type="AlphaFoldDB" id="A0A0R2HJY2"/>
<keyword evidence="5" id="KW-1185">Reference proteome</keyword>
<dbReference type="PATRIC" id="fig|1410657.5.peg.465"/>
<reference evidence="4 5" key="1">
    <citation type="journal article" date="2015" name="Genome Announc.">
        <title>Expanding the biotechnology potential of lactobacilli through comparative genomics of 213 strains and associated genera.</title>
        <authorList>
            <person name="Sun Z."/>
            <person name="Harris H.M."/>
            <person name="McCann A."/>
            <person name="Guo C."/>
            <person name="Argimon S."/>
            <person name="Zhang W."/>
            <person name="Yang X."/>
            <person name="Jeffery I.B."/>
            <person name="Cooney J.C."/>
            <person name="Kagawa T.F."/>
            <person name="Liu W."/>
            <person name="Song Y."/>
            <person name="Salvetti E."/>
            <person name="Wrobel A."/>
            <person name="Rasinkangas P."/>
            <person name="Parkhill J."/>
            <person name="Rea M.C."/>
            <person name="O'Sullivan O."/>
            <person name="Ritari J."/>
            <person name="Douillard F.P."/>
            <person name="Paul Ross R."/>
            <person name="Yang R."/>
            <person name="Briner A.E."/>
            <person name="Felis G.E."/>
            <person name="de Vos W.M."/>
            <person name="Barrangou R."/>
            <person name="Klaenhammer T.R."/>
            <person name="Caufield P.W."/>
            <person name="Cui Y."/>
            <person name="Zhang H."/>
            <person name="O'Toole P.W."/>
        </authorList>
    </citation>
    <scope>NUCLEOTIDE SEQUENCE [LARGE SCALE GENOMIC DNA]</scope>
    <source>
        <strain evidence="4 5">DSM 20405</strain>
    </source>
</reference>
<organism evidence="4 5">
    <name type="scientific">Kandleria vitulina DSM 20405</name>
    <dbReference type="NCBI Taxonomy" id="1410657"/>
    <lineage>
        <taxon>Bacteria</taxon>
        <taxon>Bacillati</taxon>
        <taxon>Bacillota</taxon>
        <taxon>Erysipelotrichia</taxon>
        <taxon>Erysipelotrichales</taxon>
        <taxon>Coprobacillaceae</taxon>
        <taxon>Kandleria</taxon>
    </lineage>
</organism>
<name>A0A0R2HJY2_9FIRM</name>
<dbReference type="InterPro" id="IPR008218">
    <property type="entry name" value="ATPase_V1-cplx_f_g_su"/>
</dbReference>
<dbReference type="SUPFAM" id="SSF159468">
    <property type="entry name" value="AtpF-like"/>
    <property type="match status" value="1"/>
</dbReference>